<gene>
    <name evidence="7 11" type="primary">uvrC</name>
    <name evidence="11" type="ORF">NKI27_09255</name>
</gene>
<keyword evidence="3 7" id="KW-0228">DNA excision</keyword>
<dbReference type="Proteomes" id="UP001163739">
    <property type="component" value="Chromosome"/>
</dbReference>
<dbReference type="PROSITE" id="PS50164">
    <property type="entry name" value="GIY_YIG"/>
    <property type="match status" value="1"/>
</dbReference>
<dbReference type="PROSITE" id="PS50165">
    <property type="entry name" value="UVRC"/>
    <property type="match status" value="1"/>
</dbReference>
<comment type="function">
    <text evidence="7">The UvrABC repair system catalyzes the recognition and processing of DNA lesions. UvrC both incises the 5' and 3' sides of the lesion. The N-terminal half is responsible for the 3' incision and the C-terminal half is responsible for the 5' incision.</text>
</comment>
<evidence type="ECO:0000313" key="11">
    <source>
        <dbReference type="EMBL" id="UZE97902.1"/>
    </source>
</evidence>
<feature type="domain" description="UvrC family homology region profile" evidence="10">
    <location>
        <begin position="233"/>
        <end position="460"/>
    </location>
</feature>
<evidence type="ECO:0000259" key="8">
    <source>
        <dbReference type="PROSITE" id="PS50151"/>
    </source>
</evidence>
<evidence type="ECO:0000259" key="10">
    <source>
        <dbReference type="PROSITE" id="PS50165"/>
    </source>
</evidence>
<dbReference type="Gene3D" id="1.10.150.20">
    <property type="entry name" value="5' to 3' exonuclease, C-terminal subdomain"/>
    <property type="match status" value="1"/>
</dbReference>
<proteinExistence type="inferred from homology"/>
<dbReference type="InterPro" id="IPR004791">
    <property type="entry name" value="UvrC"/>
</dbReference>
<accession>A0ABY6N723</accession>
<dbReference type="SUPFAM" id="SSF82771">
    <property type="entry name" value="GIY-YIG endonuclease"/>
    <property type="match status" value="1"/>
</dbReference>
<evidence type="ECO:0000256" key="1">
    <source>
        <dbReference type="ARBA" id="ARBA00022490"/>
    </source>
</evidence>
<reference evidence="11" key="1">
    <citation type="submission" date="2022-06" db="EMBL/GenBank/DDBJ databases">
        <title>Alkalimarinus sp. nov., isolated from gut of a Alitta virens.</title>
        <authorList>
            <person name="Yang A.I."/>
            <person name="Shin N.-R."/>
        </authorList>
    </citation>
    <scope>NUCLEOTIDE SEQUENCE</scope>
    <source>
        <strain evidence="11">A2M4</strain>
    </source>
</reference>
<dbReference type="SMART" id="SM00278">
    <property type="entry name" value="HhH1"/>
    <property type="match status" value="2"/>
</dbReference>
<dbReference type="Gene3D" id="3.30.420.340">
    <property type="entry name" value="UvrC, RNAse H endonuclease domain"/>
    <property type="match status" value="1"/>
</dbReference>
<dbReference type="InterPro" id="IPR000305">
    <property type="entry name" value="GIY-YIG_endonuc"/>
</dbReference>
<keyword evidence="12" id="KW-1185">Reference proteome</keyword>
<evidence type="ECO:0000256" key="2">
    <source>
        <dbReference type="ARBA" id="ARBA00022763"/>
    </source>
</evidence>
<name>A0ABY6N723_9ALTE</name>
<dbReference type="InterPro" id="IPR036876">
    <property type="entry name" value="UVR_dom_sf"/>
</dbReference>
<dbReference type="PANTHER" id="PTHR30562:SF1">
    <property type="entry name" value="UVRABC SYSTEM PROTEIN C"/>
    <property type="match status" value="1"/>
</dbReference>
<dbReference type="Pfam" id="PF08459">
    <property type="entry name" value="UvrC_RNaseH_dom"/>
    <property type="match status" value="1"/>
</dbReference>
<keyword evidence="5 7" id="KW-0234">DNA repair</keyword>
<feature type="domain" description="UVR" evidence="8">
    <location>
        <begin position="183"/>
        <end position="218"/>
    </location>
</feature>
<keyword evidence="2 7" id="KW-0227">DNA damage</keyword>
<dbReference type="Pfam" id="PF22920">
    <property type="entry name" value="UvrC_RNaseH"/>
    <property type="match status" value="1"/>
</dbReference>
<dbReference type="InterPro" id="IPR035901">
    <property type="entry name" value="GIY-YIG_endonuc_sf"/>
</dbReference>
<evidence type="ECO:0000256" key="7">
    <source>
        <dbReference type="HAMAP-Rule" id="MF_00203"/>
    </source>
</evidence>
<comment type="subcellular location">
    <subcellularLocation>
        <location evidence="7">Cytoplasm</location>
    </subcellularLocation>
</comment>
<dbReference type="Pfam" id="PF02151">
    <property type="entry name" value="UVR"/>
    <property type="match status" value="1"/>
</dbReference>
<dbReference type="InterPro" id="IPR001162">
    <property type="entry name" value="UvrC_RNase_H_dom"/>
</dbReference>
<evidence type="ECO:0000259" key="9">
    <source>
        <dbReference type="PROSITE" id="PS50164"/>
    </source>
</evidence>
<organism evidence="11 12">
    <name type="scientific">Alkalimarinus alittae</name>
    <dbReference type="NCBI Taxonomy" id="2961619"/>
    <lineage>
        <taxon>Bacteria</taxon>
        <taxon>Pseudomonadati</taxon>
        <taxon>Pseudomonadota</taxon>
        <taxon>Gammaproteobacteria</taxon>
        <taxon>Alteromonadales</taxon>
        <taxon>Alteromonadaceae</taxon>
        <taxon>Alkalimarinus</taxon>
    </lineage>
</organism>
<comment type="similarity">
    <text evidence="7">Belongs to the UvrC family.</text>
</comment>
<dbReference type="InterPro" id="IPR047296">
    <property type="entry name" value="GIY-YIG_UvrC_Cho"/>
</dbReference>
<evidence type="ECO:0000313" key="12">
    <source>
        <dbReference type="Proteomes" id="UP001163739"/>
    </source>
</evidence>
<dbReference type="NCBIfam" id="NF001824">
    <property type="entry name" value="PRK00558.1-5"/>
    <property type="match status" value="1"/>
</dbReference>
<dbReference type="Pfam" id="PF14520">
    <property type="entry name" value="HHH_5"/>
    <property type="match status" value="1"/>
</dbReference>
<dbReference type="InterPro" id="IPR050066">
    <property type="entry name" value="UvrABC_protein_C"/>
</dbReference>
<feature type="domain" description="GIY-YIG" evidence="9">
    <location>
        <begin position="1"/>
        <end position="72"/>
    </location>
</feature>
<keyword evidence="1 7" id="KW-0963">Cytoplasm</keyword>
<dbReference type="PROSITE" id="PS50151">
    <property type="entry name" value="UVR"/>
    <property type="match status" value="1"/>
</dbReference>
<keyword evidence="4 7" id="KW-0267">Excision nuclease</keyword>
<dbReference type="Gene3D" id="4.10.860.10">
    <property type="entry name" value="UVR domain"/>
    <property type="match status" value="1"/>
</dbReference>
<evidence type="ECO:0000256" key="5">
    <source>
        <dbReference type="ARBA" id="ARBA00023204"/>
    </source>
</evidence>
<evidence type="ECO:0000256" key="4">
    <source>
        <dbReference type="ARBA" id="ARBA00022881"/>
    </source>
</evidence>
<dbReference type="InterPro" id="IPR001943">
    <property type="entry name" value="UVR_dom"/>
</dbReference>
<dbReference type="InterPro" id="IPR003583">
    <property type="entry name" value="Hlx-hairpin-Hlx_DNA-bd_motif"/>
</dbReference>
<dbReference type="EMBL" id="CP100390">
    <property type="protein sequence ID" value="UZE97902.1"/>
    <property type="molecule type" value="Genomic_DNA"/>
</dbReference>
<dbReference type="SUPFAM" id="SSF46600">
    <property type="entry name" value="C-terminal UvrC-binding domain of UvrB"/>
    <property type="match status" value="1"/>
</dbReference>
<dbReference type="Gene3D" id="3.40.1440.10">
    <property type="entry name" value="GIY-YIG endonuclease"/>
    <property type="match status" value="1"/>
</dbReference>
<keyword evidence="6 7" id="KW-0742">SOS response</keyword>
<evidence type="ECO:0000256" key="6">
    <source>
        <dbReference type="ARBA" id="ARBA00023236"/>
    </source>
</evidence>
<evidence type="ECO:0000256" key="3">
    <source>
        <dbReference type="ARBA" id="ARBA00022769"/>
    </source>
</evidence>
<comment type="subunit">
    <text evidence="7">Interacts with UvrB in an incision complex.</text>
</comment>
<dbReference type="CDD" id="cd10434">
    <property type="entry name" value="GIY-YIG_UvrC_Cho"/>
    <property type="match status" value="1"/>
</dbReference>
<dbReference type="PANTHER" id="PTHR30562">
    <property type="entry name" value="UVRC/OXIDOREDUCTASE"/>
    <property type="match status" value="1"/>
</dbReference>
<dbReference type="InterPro" id="IPR038476">
    <property type="entry name" value="UvrC_RNase_H_dom_sf"/>
</dbReference>
<dbReference type="HAMAP" id="MF_00203">
    <property type="entry name" value="UvrC"/>
    <property type="match status" value="1"/>
</dbReference>
<protein>
    <recommendedName>
        <fullName evidence="7">UvrABC system protein C</fullName>
        <shortName evidence="7">Protein UvrC</shortName>
    </recommendedName>
    <alternativeName>
        <fullName evidence="7">Excinuclease ABC subunit C</fullName>
    </alternativeName>
</protein>
<dbReference type="Pfam" id="PF01541">
    <property type="entry name" value="GIY-YIG"/>
    <property type="match status" value="1"/>
</dbReference>
<sequence>MYDASGDILYVGKARNLKNRVASYFRTTGLHVKTRALVAKIANIEITVTDSETEALLLEQNLIKDLKPPYNILLRDDKSYPYIYLSSHKDYPSLTFKRARTKKEKGKYFGPYPSSGAVRESLNLLQKIFKIRQCDESFYKNRTRPCLQHQIKRCSAPCVNLISPEDYQKDMQRATMFLEGKNPQVINQLVEAMGEASQNLQFEKAAEIRDQIDFLRHVQEQQSIESSGGNIDVVGLSIKAGAACLSFMFIRGGRVLGHKNYFPKLALEQDEASLLGSFLAQFYLSGARSSDQPREIIVPCAPVDADLLQEALSESQGINVKILHNVRTDRAKWRQLAQSNAEMSITSYLSKKENVFQRVDALRVALEMDEVPKRIECFDISHSSGEKTVASCVVFNDQGPFKADYRIYNIEGVTPGDDYAAMRQALTRRYKRLKAGEGKWPDIVLIDGGKGQLGVAIEVFEALQITGIQLVGVAKGSTRKAGFETLILPKALGDKTLNLASDSPALHLIQHVRDEAHRFAITGHRQRRDKVRKTSTLENIDGIGPKRRRELLKYFGGLQEVKKASAEEIAKVPGISKTIAVIIYDHLHSD</sequence>
<dbReference type="InterPro" id="IPR010994">
    <property type="entry name" value="RuvA_2-like"/>
</dbReference>
<dbReference type="SMART" id="SM00465">
    <property type="entry name" value="GIYc"/>
    <property type="match status" value="1"/>
</dbReference>
<dbReference type="SUPFAM" id="SSF47781">
    <property type="entry name" value="RuvA domain 2-like"/>
    <property type="match status" value="1"/>
</dbReference>
<dbReference type="NCBIfam" id="TIGR00194">
    <property type="entry name" value="uvrC"/>
    <property type="match status" value="1"/>
</dbReference>